<evidence type="ECO:0000313" key="5">
    <source>
        <dbReference type="Proteomes" id="UP000600363"/>
    </source>
</evidence>
<proteinExistence type="inferred from homology"/>
<dbReference type="GO" id="GO:0005524">
    <property type="term" value="F:ATP binding"/>
    <property type="evidence" value="ECO:0007669"/>
    <property type="project" value="InterPro"/>
</dbReference>
<comment type="similarity">
    <text evidence="1">Belongs to the protein kinase superfamily. ADCK protein kinase family.</text>
</comment>
<dbReference type="Proteomes" id="UP000600363">
    <property type="component" value="Unassembled WGS sequence"/>
</dbReference>
<dbReference type="Pfam" id="PF03109">
    <property type="entry name" value="ABC1"/>
    <property type="match status" value="1"/>
</dbReference>
<keyword evidence="4" id="KW-0808">Transferase</keyword>
<keyword evidence="2" id="KW-0472">Membrane</keyword>
<sequence>MLDLVFRLIRIVYVVIRYNLILVVPRLVASRNGMQCNPPQSVLRDVRTLSTALCELGATFIKAGQLLSYRSDIISPQLAMELSKLKDNVKPHPFEKVTRQENFRCTCPVGKMSPTCYRCNSIESMFEEFERTPIASASVAQVYRAKLQGREVAVKLLRPNVKKQIETDLALLSWVLPVVARLTGISKSLDVEGFLSELSSVLVRETDMLAEAFNMERFGMSMGGWDAVRIPRVCWEYTTEEVLVMEYIPWLKLSDAQTMSAEHRQMYASLIAEIFLKMVFVDGLFHGDPHGGNFLLCPGEKRVALLDFGATGVLSPELKSLTFRLFYAVYLKDTEEALRILLKIARAHPSEVDVHALYAELDELVAKFHMNVHESSQAENFARIALKYGLSFPPQLTLLERAILLVQGVCKELDPDFDLKRSITTFVEDFPEVVDTHGPTGRLKKSMKEYYELVAELPPLMRRALERTISHAPAQSRAKGHNPSFSLVIPPTLALLSAWLIYAAPTEIALWTGVLGFVLSIALGYVAMR</sequence>
<feature type="domain" description="Protein kinase" evidence="3">
    <location>
        <begin position="128"/>
        <end position="474"/>
    </location>
</feature>
<dbReference type="InterPro" id="IPR000719">
    <property type="entry name" value="Prot_kinase_dom"/>
</dbReference>
<dbReference type="EMBL" id="DUIH01000021">
    <property type="protein sequence ID" value="HIH70120.1"/>
    <property type="molecule type" value="Genomic_DNA"/>
</dbReference>
<name>A0A832RTV1_9EURY</name>
<dbReference type="PANTHER" id="PTHR10566">
    <property type="entry name" value="CHAPERONE-ACTIVITY OF BC1 COMPLEX CABC1 -RELATED"/>
    <property type="match status" value="1"/>
</dbReference>
<evidence type="ECO:0000259" key="3">
    <source>
        <dbReference type="PROSITE" id="PS50011"/>
    </source>
</evidence>
<feature type="transmembrane region" description="Helical" evidence="2">
    <location>
        <begin position="508"/>
        <end position="528"/>
    </location>
</feature>
<dbReference type="InterPro" id="IPR011009">
    <property type="entry name" value="Kinase-like_dom_sf"/>
</dbReference>
<reference evidence="4" key="1">
    <citation type="journal article" date="2020" name="bioRxiv">
        <title>A rank-normalized archaeal taxonomy based on genome phylogeny resolves widespread incomplete and uneven classifications.</title>
        <authorList>
            <person name="Rinke C."/>
            <person name="Chuvochina M."/>
            <person name="Mussig A.J."/>
            <person name="Chaumeil P.-A."/>
            <person name="Waite D.W."/>
            <person name="Whitman W.B."/>
            <person name="Parks D.H."/>
            <person name="Hugenholtz P."/>
        </authorList>
    </citation>
    <scope>NUCLEOTIDE SEQUENCE</scope>
    <source>
        <strain evidence="4">UBA12518</strain>
    </source>
</reference>
<comment type="caution">
    <text evidence="4">The sequence shown here is derived from an EMBL/GenBank/DDBJ whole genome shotgun (WGS) entry which is preliminary data.</text>
</comment>
<dbReference type="PROSITE" id="PS50011">
    <property type="entry name" value="PROTEIN_KINASE_DOM"/>
    <property type="match status" value="1"/>
</dbReference>
<dbReference type="PANTHER" id="PTHR10566:SF113">
    <property type="entry name" value="PROTEIN ACTIVITY OF BC1 COMPLEX KINASE 7, CHLOROPLASTIC"/>
    <property type="match status" value="1"/>
</dbReference>
<evidence type="ECO:0000313" key="4">
    <source>
        <dbReference type="EMBL" id="HIH70120.1"/>
    </source>
</evidence>
<dbReference type="RefSeq" id="WP_042686437.1">
    <property type="nucleotide sequence ID" value="NZ_DUIH01000021.1"/>
</dbReference>
<dbReference type="GO" id="GO:0004672">
    <property type="term" value="F:protein kinase activity"/>
    <property type="evidence" value="ECO:0007669"/>
    <property type="project" value="InterPro"/>
</dbReference>
<gene>
    <name evidence="4" type="ORF">HA299_05875</name>
</gene>
<accession>A0A832RTV1</accession>
<keyword evidence="2" id="KW-0812">Transmembrane</keyword>
<evidence type="ECO:0000256" key="2">
    <source>
        <dbReference type="SAM" id="Phobius"/>
    </source>
</evidence>
<dbReference type="AlphaFoldDB" id="A0A832RTV1"/>
<dbReference type="SUPFAM" id="SSF56112">
    <property type="entry name" value="Protein kinase-like (PK-like)"/>
    <property type="match status" value="1"/>
</dbReference>
<keyword evidence="2" id="KW-1133">Transmembrane helix</keyword>
<dbReference type="InterPro" id="IPR050154">
    <property type="entry name" value="UbiB_kinase"/>
</dbReference>
<organism evidence="4 5">
    <name type="scientific">Methermicoccus shengliensis</name>
    <dbReference type="NCBI Taxonomy" id="660064"/>
    <lineage>
        <taxon>Archaea</taxon>
        <taxon>Methanobacteriati</taxon>
        <taxon>Methanobacteriota</taxon>
        <taxon>Stenosarchaea group</taxon>
        <taxon>Methanomicrobia</taxon>
        <taxon>Methanosarcinales</taxon>
        <taxon>Methermicoccaceae</taxon>
        <taxon>Methermicoccus</taxon>
    </lineage>
</organism>
<dbReference type="InterPro" id="IPR004147">
    <property type="entry name" value="ABC1_dom"/>
</dbReference>
<dbReference type="CDD" id="cd05121">
    <property type="entry name" value="ABC1_ADCK3-like"/>
    <property type="match status" value="1"/>
</dbReference>
<evidence type="ECO:0000256" key="1">
    <source>
        <dbReference type="ARBA" id="ARBA00009670"/>
    </source>
</evidence>
<protein>
    <submittedName>
        <fullName evidence="4">AarF/ABC1/UbiB kinase family protein</fullName>
    </submittedName>
</protein>
<keyword evidence="4" id="KW-0418">Kinase</keyword>